<gene>
    <name evidence="5" type="ORF">OSO01_16570</name>
</gene>
<dbReference type="EMBL" id="BJYM01000005">
    <property type="protein sequence ID" value="GEN86918.1"/>
    <property type="molecule type" value="Genomic_DNA"/>
</dbReference>
<organism evidence="5 6">
    <name type="scientific">Oceanobacillus sojae</name>
    <dbReference type="NCBI Taxonomy" id="582851"/>
    <lineage>
        <taxon>Bacteria</taxon>
        <taxon>Bacillati</taxon>
        <taxon>Bacillota</taxon>
        <taxon>Bacilli</taxon>
        <taxon>Bacillales</taxon>
        <taxon>Bacillaceae</taxon>
        <taxon>Oceanobacillus</taxon>
    </lineage>
</organism>
<name>A0A511ZHJ8_9BACI</name>
<sequence>MRIIGISGSTVGSKTRIAVKQALYYIQKAYTEVDIELIDLKEYNIVFSDGRPYQDYTGDTDIVLKKIMQADRYLIGMPVFQASIPGTLKNIFDLLPMDAFQNKIVWLLATAGTAKHYLVPEQHVKPILHYMHARVIPKYVFIEEKDYTNYIITNQNVIDRLHKLSDELVNYVDFMQKHTKTTSFI</sequence>
<dbReference type="InterPro" id="IPR029039">
    <property type="entry name" value="Flavoprotein-like_sf"/>
</dbReference>
<evidence type="ECO:0000256" key="3">
    <source>
        <dbReference type="ARBA" id="ARBA00023002"/>
    </source>
</evidence>
<dbReference type="GO" id="GO:0016491">
    <property type="term" value="F:oxidoreductase activity"/>
    <property type="evidence" value="ECO:0007669"/>
    <property type="project" value="UniProtKB-KW"/>
</dbReference>
<dbReference type="Gene3D" id="3.40.50.360">
    <property type="match status" value="1"/>
</dbReference>
<dbReference type="PANTHER" id="PTHR43408:SF2">
    <property type="entry name" value="FMN REDUCTASE (NADPH)"/>
    <property type="match status" value="1"/>
</dbReference>
<evidence type="ECO:0000256" key="2">
    <source>
        <dbReference type="ARBA" id="ARBA00022643"/>
    </source>
</evidence>
<keyword evidence="2" id="KW-0288">FMN</keyword>
<dbReference type="InterPro" id="IPR005025">
    <property type="entry name" value="FMN_Rdtase-like_dom"/>
</dbReference>
<accession>A0A511ZHJ8</accession>
<feature type="domain" description="NADPH-dependent FMN reductase-like" evidence="4">
    <location>
        <begin position="1"/>
        <end position="143"/>
    </location>
</feature>
<proteinExistence type="predicted"/>
<evidence type="ECO:0000313" key="5">
    <source>
        <dbReference type="EMBL" id="GEN86918.1"/>
    </source>
</evidence>
<protein>
    <submittedName>
        <fullName evidence="5">FMN reductase</fullName>
    </submittedName>
</protein>
<dbReference type="PANTHER" id="PTHR43408">
    <property type="entry name" value="FMN REDUCTASE (NADPH)"/>
    <property type="match status" value="1"/>
</dbReference>
<dbReference type="OrthoDB" id="1643408at2"/>
<keyword evidence="1" id="KW-0285">Flavoprotein</keyword>
<evidence type="ECO:0000313" key="6">
    <source>
        <dbReference type="Proteomes" id="UP000321558"/>
    </source>
</evidence>
<evidence type="ECO:0000256" key="1">
    <source>
        <dbReference type="ARBA" id="ARBA00022630"/>
    </source>
</evidence>
<evidence type="ECO:0000259" key="4">
    <source>
        <dbReference type="Pfam" id="PF03358"/>
    </source>
</evidence>
<dbReference type="RefSeq" id="WP_147209930.1">
    <property type="nucleotide sequence ID" value="NZ_BJYM01000005.1"/>
</dbReference>
<dbReference type="AlphaFoldDB" id="A0A511ZHJ8"/>
<dbReference type="InterPro" id="IPR051814">
    <property type="entry name" value="NAD(P)H-dep_FMN_reductase"/>
</dbReference>
<dbReference type="SUPFAM" id="SSF52218">
    <property type="entry name" value="Flavoproteins"/>
    <property type="match status" value="1"/>
</dbReference>
<comment type="caution">
    <text evidence="5">The sequence shown here is derived from an EMBL/GenBank/DDBJ whole genome shotgun (WGS) entry which is preliminary data.</text>
</comment>
<reference evidence="5 6" key="1">
    <citation type="submission" date="2019-07" db="EMBL/GenBank/DDBJ databases">
        <title>Whole genome shotgun sequence of Oceanobacillus sojae NBRC 105379.</title>
        <authorList>
            <person name="Hosoyama A."/>
            <person name="Uohara A."/>
            <person name="Ohji S."/>
            <person name="Ichikawa N."/>
        </authorList>
    </citation>
    <scope>NUCLEOTIDE SEQUENCE [LARGE SCALE GENOMIC DNA]</scope>
    <source>
        <strain evidence="5 6">NBRC 105379</strain>
    </source>
</reference>
<keyword evidence="3" id="KW-0560">Oxidoreductase</keyword>
<dbReference type="Pfam" id="PF03358">
    <property type="entry name" value="FMN_red"/>
    <property type="match status" value="1"/>
</dbReference>
<keyword evidence="6" id="KW-1185">Reference proteome</keyword>
<dbReference type="Proteomes" id="UP000321558">
    <property type="component" value="Unassembled WGS sequence"/>
</dbReference>